<proteinExistence type="predicted"/>
<reference evidence="1" key="2">
    <citation type="journal article" date="2015" name="Fish Shellfish Immunol.">
        <title>Early steps in the European eel (Anguilla anguilla)-Vibrio vulnificus interaction in the gills: Role of the RtxA13 toxin.</title>
        <authorList>
            <person name="Callol A."/>
            <person name="Pajuelo D."/>
            <person name="Ebbesson L."/>
            <person name="Teles M."/>
            <person name="MacKenzie S."/>
            <person name="Amaro C."/>
        </authorList>
    </citation>
    <scope>NUCLEOTIDE SEQUENCE</scope>
</reference>
<accession>A0A0E9XHW1</accession>
<evidence type="ECO:0000313" key="1">
    <source>
        <dbReference type="EMBL" id="JAI02037.1"/>
    </source>
</evidence>
<dbReference type="EMBL" id="GBXM01006541">
    <property type="protein sequence ID" value="JAI02037.1"/>
    <property type="molecule type" value="Transcribed_RNA"/>
</dbReference>
<organism evidence="1">
    <name type="scientific">Anguilla anguilla</name>
    <name type="common">European freshwater eel</name>
    <name type="synonym">Muraena anguilla</name>
    <dbReference type="NCBI Taxonomy" id="7936"/>
    <lineage>
        <taxon>Eukaryota</taxon>
        <taxon>Metazoa</taxon>
        <taxon>Chordata</taxon>
        <taxon>Craniata</taxon>
        <taxon>Vertebrata</taxon>
        <taxon>Euteleostomi</taxon>
        <taxon>Actinopterygii</taxon>
        <taxon>Neopterygii</taxon>
        <taxon>Teleostei</taxon>
        <taxon>Anguilliformes</taxon>
        <taxon>Anguillidae</taxon>
        <taxon>Anguilla</taxon>
    </lineage>
</organism>
<reference evidence="1" key="1">
    <citation type="submission" date="2014-11" db="EMBL/GenBank/DDBJ databases">
        <authorList>
            <person name="Amaro Gonzalez C."/>
        </authorList>
    </citation>
    <scope>NUCLEOTIDE SEQUENCE</scope>
</reference>
<dbReference type="AlphaFoldDB" id="A0A0E9XHW1"/>
<sequence>MCCFVYLKLGYVDAGVCVRTPQELSLSLHFSYSAIDQTVGVLYLNAFGFICGVH</sequence>
<protein>
    <submittedName>
        <fullName evidence="1">Uncharacterized protein</fullName>
    </submittedName>
</protein>
<name>A0A0E9XHW1_ANGAN</name>